<keyword evidence="2" id="KW-0808">Transferase</keyword>
<evidence type="ECO:0000313" key="7">
    <source>
        <dbReference type="Proteomes" id="UP001482231"/>
    </source>
</evidence>
<evidence type="ECO:0000313" key="6">
    <source>
        <dbReference type="EMBL" id="MEO1766733.1"/>
    </source>
</evidence>
<dbReference type="CDD" id="cd07989">
    <property type="entry name" value="LPLAT_AGPAT-like"/>
    <property type="match status" value="1"/>
</dbReference>
<keyword evidence="4" id="KW-0472">Membrane</keyword>
<dbReference type="EMBL" id="JBAJEX010000003">
    <property type="protein sequence ID" value="MEO1766733.1"/>
    <property type="molecule type" value="Genomic_DNA"/>
</dbReference>
<dbReference type="SUPFAM" id="SSF69593">
    <property type="entry name" value="Glycerol-3-phosphate (1)-acyltransferase"/>
    <property type="match status" value="1"/>
</dbReference>
<evidence type="ECO:0000256" key="2">
    <source>
        <dbReference type="ARBA" id="ARBA00022679"/>
    </source>
</evidence>
<evidence type="ECO:0000256" key="4">
    <source>
        <dbReference type="SAM" id="Phobius"/>
    </source>
</evidence>
<evidence type="ECO:0000259" key="5">
    <source>
        <dbReference type="SMART" id="SM00563"/>
    </source>
</evidence>
<keyword evidence="3 6" id="KW-0012">Acyltransferase</keyword>
<accession>A0ABV0EDK0</accession>
<keyword evidence="4" id="KW-0812">Transmembrane</keyword>
<keyword evidence="7" id="KW-1185">Reference proteome</keyword>
<organism evidence="6 7">
    <name type="scientific">Thiobacter aerophilum</name>
    <dbReference type="NCBI Taxonomy" id="3121275"/>
    <lineage>
        <taxon>Bacteria</taxon>
        <taxon>Pseudomonadati</taxon>
        <taxon>Pseudomonadota</taxon>
        <taxon>Betaproteobacteria</taxon>
        <taxon>Burkholderiales</taxon>
        <taxon>Thiobacteraceae</taxon>
        <taxon>Thiobacter</taxon>
    </lineage>
</organism>
<dbReference type="Pfam" id="PF01553">
    <property type="entry name" value="Acyltransferase"/>
    <property type="match status" value="1"/>
</dbReference>
<dbReference type="Proteomes" id="UP001482231">
    <property type="component" value="Unassembled WGS sequence"/>
</dbReference>
<name>A0ABV0EDK0_9BURK</name>
<evidence type="ECO:0000256" key="3">
    <source>
        <dbReference type="ARBA" id="ARBA00023315"/>
    </source>
</evidence>
<proteinExistence type="predicted"/>
<dbReference type="RefSeq" id="WP_347307840.1">
    <property type="nucleotide sequence ID" value="NZ_JBAJEX010000003.1"/>
</dbReference>
<evidence type="ECO:0000256" key="1">
    <source>
        <dbReference type="ARBA" id="ARBA00005189"/>
    </source>
</evidence>
<sequence length="213" mass="23175">MGVRVLRLLFFLLVVRPLALIVIGLNVRHRERLPASGPAIVVANHNSHLDTLVLMSLFPLALLPKLHPVAAADYFLRNRIVAWFALNIIGIVPIKRRAMGVEDPLAAASQAIAQGDILILFPEGSRGEPERLAEFKSGVAHLAKRHAAVPVVPVFLHGLGKALPKGEALLVPFFCDVFLGLPLYWGGDKHSFLSTLEAQINALSAEGNFAPWE</sequence>
<dbReference type="InterPro" id="IPR002123">
    <property type="entry name" value="Plipid/glycerol_acylTrfase"/>
</dbReference>
<dbReference type="PANTHER" id="PTHR10434:SF11">
    <property type="entry name" value="1-ACYL-SN-GLYCEROL-3-PHOSPHATE ACYLTRANSFERASE"/>
    <property type="match status" value="1"/>
</dbReference>
<comment type="caution">
    <text evidence="6">The sequence shown here is derived from an EMBL/GenBank/DDBJ whole genome shotgun (WGS) entry which is preliminary data.</text>
</comment>
<dbReference type="PANTHER" id="PTHR10434">
    <property type="entry name" value="1-ACYL-SN-GLYCEROL-3-PHOSPHATE ACYLTRANSFERASE"/>
    <property type="match status" value="1"/>
</dbReference>
<gene>
    <name evidence="6" type="ORF">V6E02_05855</name>
</gene>
<feature type="transmembrane region" description="Helical" evidence="4">
    <location>
        <begin position="6"/>
        <end position="27"/>
    </location>
</feature>
<dbReference type="SMART" id="SM00563">
    <property type="entry name" value="PlsC"/>
    <property type="match status" value="1"/>
</dbReference>
<comment type="pathway">
    <text evidence="1">Lipid metabolism.</text>
</comment>
<dbReference type="GO" id="GO:0016746">
    <property type="term" value="F:acyltransferase activity"/>
    <property type="evidence" value="ECO:0007669"/>
    <property type="project" value="UniProtKB-KW"/>
</dbReference>
<keyword evidence="4" id="KW-1133">Transmembrane helix</keyword>
<feature type="domain" description="Phospholipid/glycerol acyltransferase" evidence="5">
    <location>
        <begin position="39"/>
        <end position="159"/>
    </location>
</feature>
<reference evidence="6 7" key="1">
    <citation type="submission" date="2024-02" db="EMBL/GenBank/DDBJ databases">
        <title>New thermophilic sulfur-oxidizing bacteria from a hot springs of the Uzon caldera (Kamchatka, Russia).</title>
        <authorList>
            <person name="Dukat A.M."/>
            <person name="Elcheninov A.G."/>
            <person name="Frolov E.N."/>
        </authorList>
    </citation>
    <scope>NUCLEOTIDE SEQUENCE [LARGE SCALE GENOMIC DNA]</scope>
    <source>
        <strain evidence="6 7">AK1</strain>
    </source>
</reference>
<protein>
    <submittedName>
        <fullName evidence="6">Lysophospholipid acyltransferase family protein</fullName>
    </submittedName>
</protein>